<organism evidence="2 3">
    <name type="scientific">Leptolyngbya foveolarum</name>
    <dbReference type="NCBI Taxonomy" id="47253"/>
    <lineage>
        <taxon>Bacteria</taxon>
        <taxon>Bacillati</taxon>
        <taxon>Cyanobacteriota</taxon>
        <taxon>Cyanophyceae</taxon>
        <taxon>Leptolyngbyales</taxon>
        <taxon>Leptolyngbyaceae</taxon>
        <taxon>Leptolyngbya group</taxon>
        <taxon>Leptolyngbya</taxon>
    </lineage>
</organism>
<evidence type="ECO:0000259" key="1">
    <source>
        <dbReference type="Pfam" id="PF03235"/>
    </source>
</evidence>
<dbReference type="PANTHER" id="PTHR37292:SF2">
    <property type="entry name" value="DUF262 DOMAIN-CONTAINING PROTEIN"/>
    <property type="match status" value="1"/>
</dbReference>
<proteinExistence type="predicted"/>
<sequence>MRLTTILDQIDMGSIALPEFQRGYVWNRDQVRNLMTSLYRGHPVGSLLVWETKTDEITDHVKGDGKLSAGTVKLLLDGQQRITSLYGIIRGKAPQFFDGNAQAFTGLYFNLEEEIFTFYMPTRMDGNPVWVSVTELMQKGAGHFFPILVANPEFAPKLADYANRLNAIDNIKNREFHIEEVSGAEKTVDEVVEIFNNVNSGGTKLSKGDLALARICAAWPEARDELKARLDKWAKAGFYFKLDWLLRCITAVTTNEALFSALENVSTERFRKGLYATEKAIDTLLNVISSRLGLDHDRVLGSIYAFPLMARYLDQRGGHFANHQERDQLLYWYVHTLLWGRYSGQTESTLRKDLTAIDGQDGSLDRLIELLRQDRGDLKIFPNDFGGGSKGNRFYPMLYLLTRVCKARDWEDDIPLSQNLLGKNSSLEVHHIFPKSKLYQHGCQRAKVNAIANFTFLTKETNLIVSNRDPEEYFAHYENKHPGTSDHNGIKSPSTIASHWIPVEGEKEDKNLRKYENYEEFLAARRELLAQAANDFLNSLHTGAIPEPETTPDVLTREVVIIPGGTTNDVEEQALQACNQWIVEQQLPAGELAYNLTKAESDGVVAILDLAWPDGLQHGYSQPVALLLDEESEMGAIANQSGFRFFTDIDHFKTYVRQEILAIDESVEEAERPADCLTIESIANKPLVAV</sequence>
<name>A0A2W4TWC8_9CYAN</name>
<dbReference type="InterPro" id="IPR004919">
    <property type="entry name" value="GmrSD_N"/>
</dbReference>
<reference evidence="3" key="1">
    <citation type="submission" date="2018-04" db="EMBL/GenBank/DDBJ databases">
        <authorList>
            <person name="Cornet L."/>
        </authorList>
    </citation>
    <scope>NUCLEOTIDE SEQUENCE [LARGE SCALE GENOMIC DNA]</scope>
</reference>
<gene>
    <name evidence="2" type="ORF">DCF25_16225</name>
</gene>
<dbReference type="Pfam" id="PF03235">
    <property type="entry name" value="GmrSD_N"/>
    <property type="match status" value="1"/>
</dbReference>
<evidence type="ECO:0000313" key="2">
    <source>
        <dbReference type="EMBL" id="PZO13336.1"/>
    </source>
</evidence>
<dbReference type="EMBL" id="QBMC01000127">
    <property type="protein sequence ID" value="PZO13336.1"/>
    <property type="molecule type" value="Genomic_DNA"/>
</dbReference>
<dbReference type="Proteomes" id="UP000249354">
    <property type="component" value="Unassembled WGS sequence"/>
</dbReference>
<accession>A0A2W4TWC8</accession>
<comment type="caution">
    <text evidence="2">The sequence shown here is derived from an EMBL/GenBank/DDBJ whole genome shotgun (WGS) entry which is preliminary data.</text>
</comment>
<protein>
    <recommendedName>
        <fullName evidence="1">GmrSD restriction endonucleases N-terminal domain-containing protein</fullName>
    </recommendedName>
</protein>
<dbReference type="PANTHER" id="PTHR37292">
    <property type="entry name" value="VNG6097C"/>
    <property type="match status" value="1"/>
</dbReference>
<reference evidence="2 3" key="2">
    <citation type="submission" date="2018-06" db="EMBL/GenBank/DDBJ databases">
        <title>Metagenomic assembly of (sub)arctic Cyanobacteria and their associated microbiome from non-axenic cultures.</title>
        <authorList>
            <person name="Baurain D."/>
        </authorList>
    </citation>
    <scope>NUCLEOTIDE SEQUENCE [LARGE SCALE GENOMIC DNA]</scope>
    <source>
        <strain evidence="2">ULC129bin1</strain>
    </source>
</reference>
<feature type="domain" description="GmrSD restriction endonucleases N-terminal" evidence="1">
    <location>
        <begin position="4"/>
        <end position="215"/>
    </location>
</feature>
<evidence type="ECO:0000313" key="3">
    <source>
        <dbReference type="Proteomes" id="UP000249354"/>
    </source>
</evidence>
<dbReference type="AlphaFoldDB" id="A0A2W4TWC8"/>